<gene>
    <name evidence="4" type="ORF">LSAT_V11C400165390</name>
</gene>
<evidence type="ECO:0000256" key="1">
    <source>
        <dbReference type="SAM" id="Coils"/>
    </source>
</evidence>
<keyword evidence="2" id="KW-0472">Membrane</keyword>
<evidence type="ECO:0000259" key="3">
    <source>
        <dbReference type="Pfam" id="PF10602"/>
    </source>
</evidence>
<feature type="domain" description="26S proteasome regulatory subunit Rpn7 N-terminal" evidence="3">
    <location>
        <begin position="123"/>
        <end position="174"/>
    </location>
</feature>
<dbReference type="InterPro" id="IPR019585">
    <property type="entry name" value="Rpn7/CSN1"/>
</dbReference>
<dbReference type="Proteomes" id="UP000235145">
    <property type="component" value="Unassembled WGS sequence"/>
</dbReference>
<keyword evidence="2" id="KW-1133">Transmembrane helix</keyword>
<dbReference type="EMBL" id="NBSK02000004">
    <property type="protein sequence ID" value="KAJ0211443.1"/>
    <property type="molecule type" value="Genomic_DNA"/>
</dbReference>
<organism evidence="4 5">
    <name type="scientific">Lactuca sativa</name>
    <name type="common">Garden lettuce</name>
    <dbReference type="NCBI Taxonomy" id="4236"/>
    <lineage>
        <taxon>Eukaryota</taxon>
        <taxon>Viridiplantae</taxon>
        <taxon>Streptophyta</taxon>
        <taxon>Embryophyta</taxon>
        <taxon>Tracheophyta</taxon>
        <taxon>Spermatophyta</taxon>
        <taxon>Magnoliopsida</taxon>
        <taxon>eudicotyledons</taxon>
        <taxon>Gunneridae</taxon>
        <taxon>Pentapetalae</taxon>
        <taxon>asterids</taxon>
        <taxon>campanulids</taxon>
        <taxon>Asterales</taxon>
        <taxon>Asteraceae</taxon>
        <taxon>Cichorioideae</taxon>
        <taxon>Cichorieae</taxon>
        <taxon>Lactucinae</taxon>
        <taxon>Lactuca</taxon>
    </lineage>
</organism>
<evidence type="ECO:0000256" key="2">
    <source>
        <dbReference type="SAM" id="Phobius"/>
    </source>
</evidence>
<keyword evidence="5" id="KW-1185">Reference proteome</keyword>
<dbReference type="PANTHER" id="PTHR14145">
    <property type="entry name" value="26S PROTESOME SUBUNIT 6"/>
    <property type="match status" value="1"/>
</dbReference>
<protein>
    <recommendedName>
        <fullName evidence="3">26S proteasome regulatory subunit Rpn7 N-terminal domain-containing protein</fullName>
    </recommendedName>
</protein>
<sequence>MENLADSITPNLNLKTLSHNLTFSGSENCSFYMHTGVVMLYPHLETRNGGPIVIPGLCLPKTLQSLFPIYLHGLISRSAELRKFAFIFFELSLIFVHVVWIFYFDDMAPLYETLVVNSVLELDQKVLDSMRAKIAEELKKLNEKIADAEENLGESEVREAHLAKSLFYIWIGDKLKLEGLSLTSDMVFITQMSDKMGYLIFKGMEGPLLLHDKDVVFEILETEAFEILCEKGVAGSSSAELLATFCDNILKNGGSEKLNDEVVEDTLEKVLV</sequence>
<name>A0A9R1VUD2_LACSA</name>
<comment type="caution">
    <text evidence="4">The sequence shown here is derived from an EMBL/GenBank/DDBJ whole genome shotgun (WGS) entry which is preliminary data.</text>
</comment>
<proteinExistence type="predicted"/>
<dbReference type="InterPro" id="IPR045135">
    <property type="entry name" value="Rpn7_N"/>
</dbReference>
<evidence type="ECO:0000313" key="4">
    <source>
        <dbReference type="EMBL" id="KAJ0211443.1"/>
    </source>
</evidence>
<evidence type="ECO:0000313" key="5">
    <source>
        <dbReference type="Proteomes" id="UP000235145"/>
    </source>
</evidence>
<dbReference type="PANTHER" id="PTHR14145:SF1">
    <property type="entry name" value="26S PROTEASOME NON-ATPASE REGULATORY SUBUNIT 6"/>
    <property type="match status" value="1"/>
</dbReference>
<feature type="transmembrane region" description="Helical" evidence="2">
    <location>
        <begin position="84"/>
        <end position="103"/>
    </location>
</feature>
<keyword evidence="1" id="KW-0175">Coiled coil</keyword>
<keyword evidence="2" id="KW-0812">Transmembrane</keyword>
<accession>A0A9R1VUD2</accession>
<reference evidence="4 5" key="1">
    <citation type="journal article" date="2017" name="Nat. Commun.">
        <title>Genome assembly with in vitro proximity ligation data and whole-genome triplication in lettuce.</title>
        <authorList>
            <person name="Reyes-Chin-Wo S."/>
            <person name="Wang Z."/>
            <person name="Yang X."/>
            <person name="Kozik A."/>
            <person name="Arikit S."/>
            <person name="Song C."/>
            <person name="Xia L."/>
            <person name="Froenicke L."/>
            <person name="Lavelle D.O."/>
            <person name="Truco M.J."/>
            <person name="Xia R."/>
            <person name="Zhu S."/>
            <person name="Xu C."/>
            <person name="Xu H."/>
            <person name="Xu X."/>
            <person name="Cox K."/>
            <person name="Korf I."/>
            <person name="Meyers B.C."/>
            <person name="Michelmore R.W."/>
        </authorList>
    </citation>
    <scope>NUCLEOTIDE SEQUENCE [LARGE SCALE GENOMIC DNA]</scope>
    <source>
        <strain evidence="5">cv. Salinas</strain>
        <tissue evidence="4">Seedlings</tissue>
    </source>
</reference>
<feature type="coiled-coil region" evidence="1">
    <location>
        <begin position="127"/>
        <end position="158"/>
    </location>
</feature>
<dbReference type="Pfam" id="PF10602">
    <property type="entry name" value="RPN7"/>
    <property type="match status" value="1"/>
</dbReference>
<dbReference type="AlphaFoldDB" id="A0A9R1VUD2"/>